<dbReference type="PRINTS" id="PR00864">
    <property type="entry name" value="PREPILNPTASE"/>
</dbReference>
<dbReference type="InterPro" id="IPR000045">
    <property type="entry name" value="Prepilin_IV_endopep_pep"/>
</dbReference>
<evidence type="ECO:0000259" key="4">
    <source>
        <dbReference type="Pfam" id="PF01478"/>
    </source>
</evidence>
<dbReference type="EMBL" id="BAABKD010000002">
    <property type="protein sequence ID" value="GAA5086159.1"/>
    <property type="molecule type" value="Genomic_DNA"/>
</dbReference>
<dbReference type="RefSeq" id="WP_345369439.1">
    <property type="nucleotide sequence ID" value="NZ_BAABKD010000002.1"/>
</dbReference>
<organism evidence="5 6">
    <name type="scientific">Paenalcaligenes hermetiae</name>
    <dbReference type="NCBI Taxonomy" id="1157987"/>
    <lineage>
        <taxon>Bacteria</taxon>
        <taxon>Pseudomonadati</taxon>
        <taxon>Pseudomonadota</taxon>
        <taxon>Betaproteobacteria</taxon>
        <taxon>Burkholderiales</taxon>
        <taxon>Alcaligenaceae</taxon>
        <taxon>Paenalcaligenes</taxon>
    </lineage>
</organism>
<evidence type="ECO:0000313" key="6">
    <source>
        <dbReference type="Proteomes" id="UP001500227"/>
    </source>
</evidence>
<keyword evidence="3" id="KW-0812">Transmembrane</keyword>
<dbReference type="Pfam" id="PF01478">
    <property type="entry name" value="Peptidase_A24"/>
    <property type="match status" value="1"/>
</dbReference>
<gene>
    <name evidence="5" type="ORF">GCM10023337_05560</name>
</gene>
<sequence>MMEASFLVWGAVGIQAIVLVMCLAKEWRRVGQAFFEQGWLAQPLSAYPYWGLFFLLLISLVRDPFPLTVAITIVFIFGLYQLAYFDALTGFLPDRWTLTLLWLGLLVNSQSWFVPPDQAILGAVVGYVFLYGLNAAYSQLKNQPGLGGGDMKLLAALGALCGLYALPYLLFTASVLGLLFVVGARLLQKRVPAAIPFGPFLAGAGGIWLLL</sequence>
<name>A0ABP9LWG9_9BURK</name>
<dbReference type="Proteomes" id="UP001500227">
    <property type="component" value="Unassembled WGS sequence"/>
</dbReference>
<dbReference type="PANTHER" id="PTHR30487:SF0">
    <property type="entry name" value="PREPILIN LEADER PEPTIDASE_N-METHYLTRANSFERASE-RELATED"/>
    <property type="match status" value="1"/>
</dbReference>
<evidence type="ECO:0000256" key="1">
    <source>
        <dbReference type="ARBA" id="ARBA00005801"/>
    </source>
</evidence>
<feature type="transmembrane region" description="Helical" evidence="3">
    <location>
        <begin position="119"/>
        <end position="137"/>
    </location>
</feature>
<keyword evidence="3" id="KW-0472">Membrane</keyword>
<proteinExistence type="inferred from homology"/>
<reference evidence="6" key="1">
    <citation type="journal article" date="2019" name="Int. J. Syst. Evol. Microbiol.">
        <title>The Global Catalogue of Microorganisms (GCM) 10K type strain sequencing project: providing services to taxonomists for standard genome sequencing and annotation.</title>
        <authorList>
            <consortium name="The Broad Institute Genomics Platform"/>
            <consortium name="The Broad Institute Genome Sequencing Center for Infectious Disease"/>
            <person name="Wu L."/>
            <person name="Ma J."/>
        </authorList>
    </citation>
    <scope>NUCLEOTIDE SEQUENCE [LARGE SCALE GENOMIC DNA]</scope>
    <source>
        <strain evidence="6">JCM 18423</strain>
    </source>
</reference>
<feature type="transmembrane region" description="Helical" evidence="3">
    <location>
        <begin position="157"/>
        <end position="181"/>
    </location>
</feature>
<comment type="similarity">
    <text evidence="1 2">Belongs to the peptidase A24 family.</text>
</comment>
<feature type="domain" description="Prepilin type IV endopeptidase peptidase" evidence="4">
    <location>
        <begin position="73"/>
        <end position="181"/>
    </location>
</feature>
<feature type="transmembrane region" description="Helical" evidence="3">
    <location>
        <begin position="96"/>
        <end position="113"/>
    </location>
</feature>
<accession>A0ABP9LWG9</accession>
<dbReference type="InterPro" id="IPR050882">
    <property type="entry name" value="Prepilin_peptidase/N-MTase"/>
</dbReference>
<keyword evidence="3" id="KW-1133">Transmembrane helix</keyword>
<feature type="transmembrane region" description="Helical" evidence="3">
    <location>
        <begin position="67"/>
        <end position="84"/>
    </location>
</feature>
<dbReference type="PANTHER" id="PTHR30487">
    <property type="entry name" value="TYPE 4 PREPILIN-LIKE PROTEINS LEADER PEPTIDE-PROCESSING ENZYME"/>
    <property type="match status" value="1"/>
</dbReference>
<dbReference type="Gene3D" id="1.20.120.1220">
    <property type="match status" value="1"/>
</dbReference>
<feature type="transmembrane region" description="Helical" evidence="3">
    <location>
        <begin position="6"/>
        <end position="24"/>
    </location>
</feature>
<keyword evidence="6" id="KW-1185">Reference proteome</keyword>
<comment type="caution">
    <text evidence="5">The sequence shown here is derived from an EMBL/GenBank/DDBJ whole genome shotgun (WGS) entry which is preliminary data.</text>
</comment>
<protein>
    <recommendedName>
        <fullName evidence="4">Prepilin type IV endopeptidase peptidase domain-containing protein</fullName>
    </recommendedName>
</protein>
<evidence type="ECO:0000256" key="3">
    <source>
        <dbReference type="SAM" id="Phobius"/>
    </source>
</evidence>
<evidence type="ECO:0000256" key="2">
    <source>
        <dbReference type="RuleBase" id="RU003793"/>
    </source>
</evidence>
<feature type="transmembrane region" description="Helical" evidence="3">
    <location>
        <begin position="44"/>
        <end position="61"/>
    </location>
</feature>
<dbReference type="InterPro" id="IPR014032">
    <property type="entry name" value="Peptidase_A24A_bac"/>
</dbReference>
<evidence type="ECO:0000313" key="5">
    <source>
        <dbReference type="EMBL" id="GAA5086159.1"/>
    </source>
</evidence>
<feature type="transmembrane region" description="Helical" evidence="3">
    <location>
        <begin position="193"/>
        <end position="210"/>
    </location>
</feature>